<dbReference type="PANTHER" id="PTHR22847">
    <property type="entry name" value="WD40 REPEAT PROTEIN"/>
    <property type="match status" value="1"/>
</dbReference>
<dbReference type="GO" id="GO:1990234">
    <property type="term" value="C:transferase complex"/>
    <property type="evidence" value="ECO:0007669"/>
    <property type="project" value="UniProtKB-ARBA"/>
</dbReference>
<dbReference type="SMART" id="SM00320">
    <property type="entry name" value="WD40"/>
    <property type="match status" value="8"/>
</dbReference>
<feature type="repeat" description="WD" evidence="6">
    <location>
        <begin position="222"/>
        <end position="254"/>
    </location>
</feature>
<dbReference type="InterPro" id="IPR001680">
    <property type="entry name" value="WD40_rpt"/>
</dbReference>
<evidence type="ECO:0000313" key="7">
    <source>
        <dbReference type="EMBL" id="KAK6535485.1"/>
    </source>
</evidence>
<evidence type="ECO:0000256" key="3">
    <source>
        <dbReference type="ARBA" id="ARBA00038415"/>
    </source>
</evidence>
<gene>
    <name evidence="7" type="ORF">TWF694_001941</name>
</gene>
<accession>A0AAV9X460</accession>
<comment type="caution">
    <text evidence="7">The sequence shown here is derived from an EMBL/GenBank/DDBJ whole genome shotgun (WGS) entry which is preliminary data.</text>
</comment>
<reference evidence="7 8" key="1">
    <citation type="submission" date="2019-10" db="EMBL/GenBank/DDBJ databases">
        <authorList>
            <person name="Palmer J.M."/>
        </authorList>
    </citation>
    <scope>NUCLEOTIDE SEQUENCE [LARGE SCALE GENOMIC DNA]</scope>
    <source>
        <strain evidence="7 8">TWF694</strain>
    </source>
</reference>
<keyword evidence="8" id="KW-1185">Reference proteome</keyword>
<dbReference type="PRINTS" id="PR00320">
    <property type="entry name" value="GPROTEINBRPT"/>
</dbReference>
<feature type="repeat" description="WD" evidence="6">
    <location>
        <begin position="93"/>
        <end position="134"/>
    </location>
</feature>
<evidence type="ECO:0000256" key="6">
    <source>
        <dbReference type="PROSITE-ProRule" id="PRU00221"/>
    </source>
</evidence>
<proteinExistence type="inferred from homology"/>
<feature type="repeat" description="WD" evidence="6">
    <location>
        <begin position="135"/>
        <end position="177"/>
    </location>
</feature>
<dbReference type="Pfam" id="PF00400">
    <property type="entry name" value="WD40"/>
    <property type="match status" value="8"/>
</dbReference>
<comment type="function">
    <text evidence="5">Involved in mitochondrial fission. Acts as an adapter protein required to form mitochondrial fission complexes. Formation of these complexes is required to promote constriction and fission of the mitochondrial compartment at a late step in mitochondrial division.</text>
</comment>
<dbReference type="InterPro" id="IPR015943">
    <property type="entry name" value="WD40/YVTN_repeat-like_dom_sf"/>
</dbReference>
<evidence type="ECO:0000256" key="4">
    <source>
        <dbReference type="ARBA" id="ARBA00039789"/>
    </source>
</evidence>
<evidence type="ECO:0000313" key="8">
    <source>
        <dbReference type="Proteomes" id="UP001365542"/>
    </source>
</evidence>
<dbReference type="CDD" id="cd00200">
    <property type="entry name" value="WD40"/>
    <property type="match status" value="1"/>
</dbReference>
<organism evidence="7 8">
    <name type="scientific">Orbilia ellipsospora</name>
    <dbReference type="NCBI Taxonomy" id="2528407"/>
    <lineage>
        <taxon>Eukaryota</taxon>
        <taxon>Fungi</taxon>
        <taxon>Dikarya</taxon>
        <taxon>Ascomycota</taxon>
        <taxon>Pezizomycotina</taxon>
        <taxon>Orbiliomycetes</taxon>
        <taxon>Orbiliales</taxon>
        <taxon>Orbiliaceae</taxon>
        <taxon>Orbilia</taxon>
    </lineage>
</organism>
<dbReference type="InterPro" id="IPR036322">
    <property type="entry name" value="WD40_repeat_dom_sf"/>
</dbReference>
<dbReference type="InterPro" id="IPR019775">
    <property type="entry name" value="WD40_repeat_CS"/>
</dbReference>
<sequence length="547" mass="60198">MCLLGNVFEVIHLITNLQNTVDVKSAKSLVEFLRDTRRFIVQNQKLIDDAPLQTYSSCLTFLPESSIIKRLFEVKWVWKSRGDENWSMLLQSFRGHDKWVIALAFSPNGQTIVSSSEDTTIKLWDVIAGEVRYTFKKHLVGINFLAFSPKNAKFIVSASSGGHVMLWDATTGQVFDTFEGYYNSVNAVAFSPGGHTIVFGSQDGIIGLWDATTTKSQVHQTLEGRREKLVPMAFSPDGQTIAFGSADATLNLWDATAQVCYRFDGHSCAITVVVFSPDGHIIASISEDNTLGLWIATRSGSPNFRKFNGHSDSVSSVNSVAFSPVGDMIASCSIDQIRLWNVTAGTAKAHLTIKAEGHGPLTSVTFSPDGQTVASNPGYAIMIWDKNTGKIRHRFKEQFFFSDSIAFSPTGKIIASGCLAAHTIKLWDITTGNICCEISTGASNTGLLLWYNNGYISNGKVSFFSPSIPGLRESSIAIQPPSDFVYIHNQWLIRGEEELLWAPDRYEKVIVSEANGTTIALRDNSGLLAIIKFDFSAPDYTEIFDTN</sequence>
<keyword evidence="1 6" id="KW-0853">WD repeat</keyword>
<dbReference type="SUPFAM" id="SSF50978">
    <property type="entry name" value="WD40 repeat-like"/>
    <property type="match status" value="1"/>
</dbReference>
<dbReference type="InterPro" id="IPR020472">
    <property type="entry name" value="WD40_PAC1"/>
</dbReference>
<dbReference type="EMBL" id="JAVHJO010000010">
    <property type="protein sequence ID" value="KAK6535485.1"/>
    <property type="molecule type" value="Genomic_DNA"/>
</dbReference>
<dbReference type="SUPFAM" id="SSF82171">
    <property type="entry name" value="DPP6 N-terminal domain-like"/>
    <property type="match status" value="1"/>
</dbReference>
<evidence type="ECO:0000256" key="2">
    <source>
        <dbReference type="ARBA" id="ARBA00022737"/>
    </source>
</evidence>
<name>A0AAV9X460_9PEZI</name>
<dbReference type="PROSITE" id="PS50082">
    <property type="entry name" value="WD_REPEATS_2"/>
    <property type="match status" value="5"/>
</dbReference>
<dbReference type="PROSITE" id="PS00678">
    <property type="entry name" value="WD_REPEATS_1"/>
    <property type="match status" value="1"/>
</dbReference>
<protein>
    <recommendedName>
        <fullName evidence="4">Mitochondrial division protein 1</fullName>
    </recommendedName>
</protein>
<feature type="repeat" description="WD" evidence="6">
    <location>
        <begin position="263"/>
        <end position="294"/>
    </location>
</feature>
<dbReference type="AlphaFoldDB" id="A0AAV9X460"/>
<dbReference type="Proteomes" id="UP001365542">
    <property type="component" value="Unassembled WGS sequence"/>
</dbReference>
<dbReference type="PANTHER" id="PTHR22847:SF637">
    <property type="entry name" value="WD REPEAT DOMAIN 5B"/>
    <property type="match status" value="1"/>
</dbReference>
<feature type="repeat" description="WD" evidence="6">
    <location>
        <begin position="178"/>
        <end position="219"/>
    </location>
</feature>
<comment type="similarity">
    <text evidence="3">Belongs to the WD repeat MDV1/CAF4 family.</text>
</comment>
<evidence type="ECO:0000256" key="5">
    <source>
        <dbReference type="ARBA" id="ARBA00043913"/>
    </source>
</evidence>
<dbReference type="Gene3D" id="2.130.10.10">
    <property type="entry name" value="YVTN repeat-like/Quinoprotein amine dehydrogenase"/>
    <property type="match status" value="2"/>
</dbReference>
<evidence type="ECO:0000256" key="1">
    <source>
        <dbReference type="ARBA" id="ARBA00022574"/>
    </source>
</evidence>
<keyword evidence="2" id="KW-0677">Repeat</keyword>
<dbReference type="PROSITE" id="PS50294">
    <property type="entry name" value="WD_REPEATS_REGION"/>
    <property type="match status" value="4"/>
</dbReference>